<feature type="domain" description="DNA-directed DNA polymerase family B mitochondria/virus" evidence="9">
    <location>
        <begin position="791"/>
        <end position="965"/>
    </location>
</feature>
<dbReference type="EC" id="2.7.7.7" evidence="2"/>
<evidence type="ECO:0000256" key="8">
    <source>
        <dbReference type="ARBA" id="ARBA00049244"/>
    </source>
</evidence>
<dbReference type="InterPro" id="IPR012337">
    <property type="entry name" value="RNaseH-like_sf"/>
</dbReference>
<keyword evidence="7" id="KW-0238">DNA-binding</keyword>
<dbReference type="Gene3D" id="1.10.287.690">
    <property type="entry name" value="Helix hairpin bin"/>
    <property type="match status" value="1"/>
</dbReference>
<proteinExistence type="inferred from homology"/>
<dbReference type="EMBL" id="OV121132">
    <property type="protein sequence ID" value="CAH0547034.1"/>
    <property type="molecule type" value="Genomic_DNA"/>
</dbReference>
<keyword evidence="11" id="KW-1185">Reference proteome</keyword>
<evidence type="ECO:0000256" key="2">
    <source>
        <dbReference type="ARBA" id="ARBA00012417"/>
    </source>
</evidence>
<dbReference type="InterPro" id="IPR004868">
    <property type="entry name" value="DNA-dir_DNA_pol_B_mt/vir"/>
</dbReference>
<evidence type="ECO:0000256" key="7">
    <source>
        <dbReference type="ARBA" id="ARBA00023125"/>
    </source>
</evidence>
<dbReference type="GO" id="GO:0042575">
    <property type="term" value="C:DNA polymerase complex"/>
    <property type="evidence" value="ECO:0007669"/>
    <property type="project" value="UniProtKB-ARBA"/>
</dbReference>
<evidence type="ECO:0000259" key="9">
    <source>
        <dbReference type="Pfam" id="PF03175"/>
    </source>
</evidence>
<dbReference type="InterPro" id="IPR013083">
    <property type="entry name" value="Znf_RING/FYVE/PHD"/>
</dbReference>
<reference evidence="10" key="1">
    <citation type="submission" date="2021-12" db="EMBL/GenBank/DDBJ databases">
        <authorList>
            <person name="King R."/>
        </authorList>
    </citation>
    <scope>NUCLEOTIDE SEQUENCE</scope>
</reference>
<keyword evidence="6" id="KW-0239">DNA-directed DNA polymerase</keyword>
<dbReference type="AlphaFoldDB" id="A0A9P0FBG4"/>
<evidence type="ECO:0000256" key="6">
    <source>
        <dbReference type="ARBA" id="ARBA00022932"/>
    </source>
</evidence>
<accession>A0A9P0FBG4</accession>
<dbReference type="SUPFAM" id="SSF56672">
    <property type="entry name" value="DNA/RNA polymerases"/>
    <property type="match status" value="1"/>
</dbReference>
<evidence type="ECO:0000313" key="10">
    <source>
        <dbReference type="EMBL" id="CAH0547034.1"/>
    </source>
</evidence>
<gene>
    <name evidence="10" type="ORF">MELIAE_LOCUS1087</name>
</gene>
<comment type="similarity">
    <text evidence="1">Belongs to the DNA polymerase type-B family.</text>
</comment>
<evidence type="ECO:0000256" key="3">
    <source>
        <dbReference type="ARBA" id="ARBA00022679"/>
    </source>
</evidence>
<dbReference type="InterPro" id="IPR011011">
    <property type="entry name" value="Znf_FYVE_PHD"/>
</dbReference>
<keyword evidence="5" id="KW-0235">DNA replication</keyword>
<protein>
    <recommendedName>
        <fullName evidence="2">DNA-directed DNA polymerase</fullName>
        <ecNumber evidence="2">2.7.7.7</ecNumber>
    </recommendedName>
</protein>
<dbReference type="Gene3D" id="3.30.40.10">
    <property type="entry name" value="Zinc/RING finger domain, C3HC4 (zinc finger)"/>
    <property type="match status" value="1"/>
</dbReference>
<dbReference type="GO" id="GO:0003677">
    <property type="term" value="F:DNA binding"/>
    <property type="evidence" value="ECO:0007669"/>
    <property type="project" value="UniProtKB-KW"/>
</dbReference>
<dbReference type="InterPro" id="IPR036397">
    <property type="entry name" value="RNaseH_sf"/>
</dbReference>
<dbReference type="Gene3D" id="3.90.1600.10">
    <property type="entry name" value="Palm domain of DNA polymerase"/>
    <property type="match status" value="1"/>
</dbReference>
<name>A0A9P0FBG4_BRAAE</name>
<dbReference type="Proteomes" id="UP001154078">
    <property type="component" value="Chromosome 1"/>
</dbReference>
<dbReference type="InterPro" id="IPR043502">
    <property type="entry name" value="DNA/RNA_pol_sf"/>
</dbReference>
<evidence type="ECO:0000256" key="1">
    <source>
        <dbReference type="ARBA" id="ARBA00005755"/>
    </source>
</evidence>
<keyword evidence="4" id="KW-0548">Nucleotidyltransferase</keyword>
<dbReference type="OrthoDB" id="5871067at2759"/>
<dbReference type="GO" id="GO:0006260">
    <property type="term" value="P:DNA replication"/>
    <property type="evidence" value="ECO:0007669"/>
    <property type="project" value="UniProtKB-KW"/>
</dbReference>
<comment type="catalytic activity">
    <reaction evidence="8">
        <text>DNA(n) + a 2'-deoxyribonucleoside 5'-triphosphate = DNA(n+1) + diphosphate</text>
        <dbReference type="Rhea" id="RHEA:22508"/>
        <dbReference type="Rhea" id="RHEA-COMP:17339"/>
        <dbReference type="Rhea" id="RHEA-COMP:17340"/>
        <dbReference type="ChEBI" id="CHEBI:33019"/>
        <dbReference type="ChEBI" id="CHEBI:61560"/>
        <dbReference type="ChEBI" id="CHEBI:173112"/>
        <dbReference type="EC" id="2.7.7.7"/>
    </reaction>
</comment>
<dbReference type="Gene3D" id="3.40.960.10">
    <property type="entry name" value="VSR Endonuclease"/>
    <property type="match status" value="1"/>
</dbReference>
<dbReference type="GO" id="GO:0003887">
    <property type="term" value="F:DNA-directed DNA polymerase activity"/>
    <property type="evidence" value="ECO:0007669"/>
    <property type="project" value="UniProtKB-KW"/>
</dbReference>
<sequence>MTQLVCACCNKHSDEHKLIFCVFCKESYLHSCVDLSTAELRKIKASKNLTWSCVKCSNFGDTINDLKSIVLALQKEVESLKSVNQQHLTQSANFTMDEIIHELEDRNSRKCNLILFGLKEDNILNKEERANLEHGVVNNIIKTVDPNIHTEFNIFRLGKYDSTSNKKSDRVIEEEQISKFSQSTIFYHQDLECNNHAVLRAELELWCIYQSNSMGLNTETFCLGVTTVRIPVGKGTPRGKNYNTFDEECAKRQGIIAIKNNDNLCLPRALVVAMAYVDKDPDYVKVRRDIGKVQTERTQQLIEKANVKCADCLRTFKSQACFDNHIEVGTEGSLCQQVRLCPNCLRTIKANREHTCGEIFCKICQKHQPQGHLCFMQPDTGKPKTKDVLFVFYDLETRQEKLNGDDLEHEPNLCVFKQCCDVCIKTSDIICKKCGLRLQKVRGANPIASFMIHILEIRKKFKKVVVLAHNGQAFDHQFILSHILKKTDLAPELIMRGTKIILMQLQNIKFLDSLNYFPMPLSALPKAFGLKELKKGYFPHLFNTLENQSYVGPLPQVEYYSPDTMKPEAREEFLKWYEDHKRDQFDFQKEFIDYCVSDVEILTGACLKFREQMITTTNVCPFTNACTIASACNKVFRRNFLKPNTIGIIPKGGYRMTDNQSMIALKWLVWEENQRKITIQHAGRGQEAILSGLKVDGFCENQVFEFQGCYYHGCPRCFKHQRDEPLSDDPTESMNFRYESTVAKIERLKAAGYDVIEKWECDFRREMRENTEILKYVENNPLLSHSPLNPRDAFYGGRTGNCRTYYKTKGAEKIKYLDVCSLYPWVCKYGKYPVGHPEVFVGDQCKSINLQETDGIIKCTVLPPRNLYHPVLPTKMNNKLMFVLCRTCGQNLSAEECQHTEEDRALSGTWVIDEVLKALEKGYEILKIDEVWKYRVEQYDIDQKTGGLFVEMMNKFIKIKQESSGWPGNSATDEQKSKYIEEFFNREGIKLEFDAILNNPGLRCLAKLMLNSFWGKLGQQENQPKTRIVNNPEEFFNMMTNPSIYVNSVLPISEDSLVVDYSFKEESYEPISTVNVCLAAYTTAQARLKLYSYLEELGDRVLYYDTDSIIFTHMDMEFEPSTGHFIGDMTDELESYGPGSYIKEFVSGGPKNYAYKVYSTAEKDEKVVCKVKGICLNYNASLLVNFDSIKEMILTDSEPVKIVTKAIRRTKEHEVVTREETKIYRPNSLKRKFYADHSSQPYGFKRTRDDL</sequence>
<evidence type="ECO:0000256" key="4">
    <source>
        <dbReference type="ARBA" id="ARBA00022695"/>
    </source>
</evidence>
<dbReference type="GO" id="GO:0000166">
    <property type="term" value="F:nucleotide binding"/>
    <property type="evidence" value="ECO:0007669"/>
    <property type="project" value="InterPro"/>
</dbReference>
<dbReference type="SUPFAM" id="SSF57903">
    <property type="entry name" value="FYVE/PHD zinc finger"/>
    <property type="match status" value="1"/>
</dbReference>
<keyword evidence="3" id="KW-0808">Transferase</keyword>
<evidence type="ECO:0000313" key="11">
    <source>
        <dbReference type="Proteomes" id="UP001154078"/>
    </source>
</evidence>
<dbReference type="InterPro" id="IPR023211">
    <property type="entry name" value="DNA_pol_palm_dom_sf"/>
</dbReference>
<dbReference type="PANTHER" id="PTHR33568:SF3">
    <property type="entry name" value="DNA-DIRECTED DNA POLYMERASE"/>
    <property type="match status" value="1"/>
</dbReference>
<dbReference type="Gene3D" id="3.30.420.10">
    <property type="entry name" value="Ribonuclease H-like superfamily/Ribonuclease H"/>
    <property type="match status" value="1"/>
</dbReference>
<dbReference type="PANTHER" id="PTHR33568">
    <property type="entry name" value="DNA POLYMERASE"/>
    <property type="match status" value="1"/>
</dbReference>
<dbReference type="Pfam" id="PF03175">
    <property type="entry name" value="DNA_pol_B_2"/>
    <property type="match status" value="2"/>
</dbReference>
<dbReference type="SUPFAM" id="SSF53098">
    <property type="entry name" value="Ribonuclease H-like"/>
    <property type="match status" value="1"/>
</dbReference>
<feature type="domain" description="DNA-directed DNA polymerase family B mitochondria/virus" evidence="9">
    <location>
        <begin position="462"/>
        <end position="645"/>
    </location>
</feature>
<organism evidence="10 11">
    <name type="scientific">Brassicogethes aeneus</name>
    <name type="common">Rape pollen beetle</name>
    <name type="synonym">Meligethes aeneus</name>
    <dbReference type="NCBI Taxonomy" id="1431903"/>
    <lineage>
        <taxon>Eukaryota</taxon>
        <taxon>Metazoa</taxon>
        <taxon>Ecdysozoa</taxon>
        <taxon>Arthropoda</taxon>
        <taxon>Hexapoda</taxon>
        <taxon>Insecta</taxon>
        <taxon>Pterygota</taxon>
        <taxon>Neoptera</taxon>
        <taxon>Endopterygota</taxon>
        <taxon>Coleoptera</taxon>
        <taxon>Polyphaga</taxon>
        <taxon>Cucujiformia</taxon>
        <taxon>Nitidulidae</taxon>
        <taxon>Meligethinae</taxon>
        <taxon>Brassicogethes</taxon>
    </lineage>
</organism>
<evidence type="ECO:0000256" key="5">
    <source>
        <dbReference type="ARBA" id="ARBA00022705"/>
    </source>
</evidence>